<dbReference type="InterPro" id="IPR051798">
    <property type="entry name" value="Class-II_PLP-Dep_Aminotrans"/>
</dbReference>
<dbReference type="Gene3D" id="3.90.1150.10">
    <property type="entry name" value="Aspartate Aminotransferase, domain 1"/>
    <property type="match status" value="1"/>
</dbReference>
<dbReference type="GO" id="GO:0047804">
    <property type="term" value="F:cysteine-S-conjugate beta-lyase activity"/>
    <property type="evidence" value="ECO:0007669"/>
    <property type="project" value="UniProtKB-EC"/>
</dbReference>
<keyword evidence="7" id="KW-0032">Aminotransferase</keyword>
<gene>
    <name evidence="7" type="ORF">F131LOC_03829</name>
</gene>
<comment type="cofactor">
    <cofactor evidence="1">
        <name>pyridoxal 5'-phosphate</name>
        <dbReference type="ChEBI" id="CHEBI:597326"/>
    </cofactor>
</comment>
<comment type="similarity">
    <text evidence="5">Belongs to the class-II pyridoxal-phosphate-dependent aminotransferase family. MalY/PatB cystathionine beta-lyase subfamily.</text>
</comment>
<dbReference type="AlphaFoldDB" id="A0A855MDC7"/>
<dbReference type="InterPro" id="IPR015424">
    <property type="entry name" value="PyrdxlP-dep_Trfase"/>
</dbReference>
<protein>
    <recommendedName>
        <fullName evidence="2">cysteine-S-conjugate beta-lyase</fullName>
        <ecNumber evidence="2">4.4.1.13</ecNumber>
    </recommendedName>
</protein>
<accession>A0A855MDC7</accession>
<dbReference type="GO" id="GO:0008483">
    <property type="term" value="F:transaminase activity"/>
    <property type="evidence" value="ECO:0007669"/>
    <property type="project" value="UniProtKB-KW"/>
</dbReference>
<evidence type="ECO:0000256" key="3">
    <source>
        <dbReference type="ARBA" id="ARBA00022898"/>
    </source>
</evidence>
<dbReference type="EC" id="4.4.1.13" evidence="2"/>
<dbReference type="InterPro" id="IPR015422">
    <property type="entry name" value="PyrdxlP-dep_Trfase_small"/>
</dbReference>
<comment type="caution">
    <text evidence="7">The sequence shown here is derived from an EMBL/GenBank/DDBJ whole genome shotgun (WGS) entry which is preliminary data.</text>
</comment>
<proteinExistence type="inferred from homology"/>
<keyword evidence="4" id="KW-0456">Lyase</keyword>
<dbReference type="CDD" id="cd00609">
    <property type="entry name" value="AAT_like"/>
    <property type="match status" value="1"/>
</dbReference>
<evidence type="ECO:0000313" key="7">
    <source>
        <dbReference type="EMBL" id="POY48394.1"/>
    </source>
</evidence>
<sequence>MHQPPDGKGEKTQIRQLIVQLEWIAYVNQAYLFSRPGIRLTVILRQRFILHLKQVHEMKYDFDEYVSREKTDSLTVDGWREYLFAGQSEFAMRYPAEGLINLWVADMAFATPEPVLQAIRDRLDKKILGYTKIYDDDYYKIFGDWCERQYGHRFKTEDIVLSPGIIPALNRLVLLLTDKDDSILIMTPSYGPFKKAGEYSQRRVVYSALKKSASGWEPDWEDFEHKTGQADLGVKILFLCNPHNPTGRVWRPNELKRIIEICLANDIWVISDEIHCDLSRNGIGHTPAASLFPDSTRIITCMSSSKTFNLAGNLLANIIIPDADVRSAWRLRHDEFISPLSLVANKAAWSECDDWLIHLREYIDGNFQYLHDYLKSYFPETNFSIPEGTYLAWIDISHYLPDTAGEDLSLYFARESGVLLEGGLLFVDNGDGYIRLNLACPRTLLTAGLQRISQVLRTPAPHRV</sequence>
<reference evidence="7" key="1">
    <citation type="submission" date="2017-12" db="EMBL/GenBank/DDBJ databases">
        <title>First report on the novel genomospecies/subspecies of Pectobacterium carotovorum in Russia.</title>
        <authorList>
            <person name="Shirshikov F.V."/>
            <person name="Miroshnikov K."/>
            <person name="Toshakov S.V."/>
            <person name="Kabanova A.P."/>
            <person name="Barannik A.P."/>
            <person name="Shneider M."/>
            <person name="Ignatov A.N."/>
            <person name="Miroshnikov K.A."/>
        </authorList>
    </citation>
    <scope>NUCLEOTIDE SEQUENCE [LARGE SCALE GENOMIC DNA]</scope>
    <source>
        <strain evidence="7">F131</strain>
    </source>
</reference>
<dbReference type="SUPFAM" id="SSF53383">
    <property type="entry name" value="PLP-dependent transferases"/>
    <property type="match status" value="1"/>
</dbReference>
<feature type="domain" description="Aminotransferase class I/classII large" evidence="6">
    <location>
        <begin position="99"/>
        <end position="452"/>
    </location>
</feature>
<evidence type="ECO:0000256" key="5">
    <source>
        <dbReference type="ARBA" id="ARBA00037974"/>
    </source>
</evidence>
<dbReference type="EMBL" id="PDVW01000033">
    <property type="protein sequence ID" value="POY48394.1"/>
    <property type="molecule type" value="Genomic_DNA"/>
</dbReference>
<dbReference type="GO" id="GO:0030170">
    <property type="term" value="F:pyridoxal phosphate binding"/>
    <property type="evidence" value="ECO:0007669"/>
    <property type="project" value="InterPro"/>
</dbReference>
<dbReference type="InterPro" id="IPR015421">
    <property type="entry name" value="PyrdxlP-dep_Trfase_major"/>
</dbReference>
<evidence type="ECO:0000256" key="4">
    <source>
        <dbReference type="ARBA" id="ARBA00023239"/>
    </source>
</evidence>
<organism evidence="7">
    <name type="scientific">Pectobacterium versatile</name>
    <dbReference type="NCBI Taxonomy" id="2488639"/>
    <lineage>
        <taxon>Bacteria</taxon>
        <taxon>Pseudomonadati</taxon>
        <taxon>Pseudomonadota</taxon>
        <taxon>Gammaproteobacteria</taxon>
        <taxon>Enterobacterales</taxon>
        <taxon>Pectobacteriaceae</taxon>
        <taxon>Pectobacterium</taxon>
    </lineage>
</organism>
<dbReference type="PANTHER" id="PTHR43525">
    <property type="entry name" value="PROTEIN MALY"/>
    <property type="match status" value="1"/>
</dbReference>
<evidence type="ECO:0000256" key="2">
    <source>
        <dbReference type="ARBA" id="ARBA00012224"/>
    </source>
</evidence>
<evidence type="ECO:0000256" key="1">
    <source>
        <dbReference type="ARBA" id="ARBA00001933"/>
    </source>
</evidence>
<dbReference type="RefSeq" id="WP_224653825.1">
    <property type="nucleotide sequence ID" value="NZ_CAKLIA010000035.1"/>
</dbReference>
<dbReference type="Gene3D" id="3.40.640.10">
    <property type="entry name" value="Type I PLP-dependent aspartate aminotransferase-like (Major domain)"/>
    <property type="match status" value="1"/>
</dbReference>
<dbReference type="PANTHER" id="PTHR43525:SF1">
    <property type="entry name" value="PROTEIN MALY"/>
    <property type="match status" value="1"/>
</dbReference>
<dbReference type="Pfam" id="PF00155">
    <property type="entry name" value="Aminotran_1_2"/>
    <property type="match status" value="1"/>
</dbReference>
<keyword evidence="7" id="KW-0808">Transferase</keyword>
<evidence type="ECO:0000259" key="6">
    <source>
        <dbReference type="Pfam" id="PF00155"/>
    </source>
</evidence>
<keyword evidence="3" id="KW-0663">Pyridoxal phosphate</keyword>
<dbReference type="InterPro" id="IPR004839">
    <property type="entry name" value="Aminotransferase_I/II_large"/>
</dbReference>
<name>A0A855MDC7_9GAMM</name>